<gene>
    <name evidence="2" type="ORF">P9850_04925</name>
    <name evidence="1" type="ORF">PNH38_12485</name>
</gene>
<comment type="caution">
    <text evidence="2">The sequence shown here is derived from an EMBL/GenBank/DDBJ whole genome shotgun (WGS) entry which is preliminary data.</text>
</comment>
<organism evidence="2 4">
    <name type="scientific">Anoxybacteroides rupiense</name>
    <dbReference type="NCBI Taxonomy" id="311460"/>
    <lineage>
        <taxon>Bacteria</taxon>
        <taxon>Bacillati</taxon>
        <taxon>Bacillota</taxon>
        <taxon>Bacilli</taxon>
        <taxon>Bacillales</taxon>
        <taxon>Anoxybacillaceae</taxon>
        <taxon>Anoxybacteroides</taxon>
    </lineage>
</organism>
<proteinExistence type="predicted"/>
<evidence type="ECO:0000313" key="2">
    <source>
        <dbReference type="EMBL" id="MED5051219.1"/>
    </source>
</evidence>
<dbReference type="EMBL" id="JARTLI010000004">
    <property type="protein sequence ID" value="MED5051219.1"/>
    <property type="molecule type" value="Genomic_DNA"/>
</dbReference>
<keyword evidence="3" id="KW-1185">Reference proteome</keyword>
<reference evidence="2 4" key="2">
    <citation type="submission" date="2023-03" db="EMBL/GenBank/DDBJ databases">
        <title>Bacillus Genome Sequencing.</title>
        <authorList>
            <person name="Dunlap C."/>
        </authorList>
    </citation>
    <scope>NUCLEOTIDE SEQUENCE [LARGE SCALE GENOMIC DNA]</scope>
    <source>
        <strain evidence="2 4">NRS-38</strain>
    </source>
</reference>
<dbReference type="RefSeq" id="WP_275192029.1">
    <property type="nucleotide sequence ID" value="NZ_JAHSSG010000001.1"/>
</dbReference>
<accession>A0ABD5ITU9</accession>
<dbReference type="EMBL" id="JAQOTG010000012">
    <property type="protein sequence ID" value="MDE8564679.1"/>
    <property type="molecule type" value="Genomic_DNA"/>
</dbReference>
<evidence type="ECO:0000313" key="3">
    <source>
        <dbReference type="Proteomes" id="UP001213979"/>
    </source>
</evidence>
<sequence>MKRKIFASILALVTVLGVGLTVSNDGQSKGSTVHPNILYPDY</sequence>
<evidence type="ECO:0000313" key="1">
    <source>
        <dbReference type="EMBL" id="MDE8564679.1"/>
    </source>
</evidence>
<evidence type="ECO:0000313" key="4">
    <source>
        <dbReference type="Proteomes" id="UP001339962"/>
    </source>
</evidence>
<reference evidence="1 3" key="1">
    <citation type="submission" date="2023-01" db="EMBL/GenBank/DDBJ databases">
        <title>Genome-based reclassification of Anoxybacillus geothermalis as a later heterotypic synonym of Anoxybacillus rupiensis.</title>
        <authorList>
            <person name="Inan Bektas K."/>
            <person name="Canakci S."/>
            <person name="Belduz A.A."/>
            <person name="Guler H.H."/>
        </authorList>
    </citation>
    <scope>NUCLEOTIDE SEQUENCE [LARGE SCALE GENOMIC DNA]</scope>
    <source>
        <strain evidence="1 3">DSM 17127</strain>
    </source>
</reference>
<dbReference type="Proteomes" id="UP001213979">
    <property type="component" value="Unassembled WGS sequence"/>
</dbReference>
<name>A0ABD5ITU9_9BACL</name>
<protein>
    <recommendedName>
        <fullName evidence="5">Phr family secreted Rap phosphatase inhibitor</fullName>
    </recommendedName>
</protein>
<evidence type="ECO:0008006" key="5">
    <source>
        <dbReference type="Google" id="ProtNLM"/>
    </source>
</evidence>
<dbReference type="AlphaFoldDB" id="A0ABD5ITU9"/>
<dbReference type="Proteomes" id="UP001339962">
    <property type="component" value="Unassembled WGS sequence"/>
</dbReference>